<proteinExistence type="inferred from homology"/>
<dbReference type="PANTHER" id="PTHR33279:SF6">
    <property type="entry name" value="SULFUR CARRIER PROTEIN YEDF-RELATED"/>
    <property type="match status" value="1"/>
</dbReference>
<dbReference type="RefSeq" id="WP_245659162.1">
    <property type="nucleotide sequence ID" value="NZ_FLOB01000018.1"/>
</dbReference>
<sequence>MTRDNYECDVIVDARQDVCPMPLLKAKMALSKLQSGQLLAVEACDAGSWKDIPFYVEQVGHTLRHKNEKNGVYTFVIEKK</sequence>
<dbReference type="Proteomes" id="UP000092544">
    <property type="component" value="Unassembled WGS sequence"/>
</dbReference>
<dbReference type="PANTHER" id="PTHR33279">
    <property type="entry name" value="SULFUR CARRIER PROTEIN YEDF-RELATED"/>
    <property type="match status" value="1"/>
</dbReference>
<evidence type="ECO:0000313" key="3">
    <source>
        <dbReference type="EMBL" id="SBS37486.1"/>
    </source>
</evidence>
<feature type="domain" description="UPF0033" evidence="2">
    <location>
        <begin position="11"/>
        <end position="79"/>
    </location>
</feature>
<comment type="similarity">
    <text evidence="1">Belongs to the sulfur carrier protein TusA family.</text>
</comment>
<evidence type="ECO:0000259" key="2">
    <source>
        <dbReference type="Pfam" id="PF01206"/>
    </source>
</evidence>
<dbReference type="Gene3D" id="3.30.110.40">
    <property type="entry name" value="TusA-like domain"/>
    <property type="match status" value="1"/>
</dbReference>
<organism evidence="3 4">
    <name type="scientific">Marinomonas spartinae</name>
    <dbReference type="NCBI Taxonomy" id="1792290"/>
    <lineage>
        <taxon>Bacteria</taxon>
        <taxon>Pseudomonadati</taxon>
        <taxon>Pseudomonadota</taxon>
        <taxon>Gammaproteobacteria</taxon>
        <taxon>Oceanospirillales</taxon>
        <taxon>Oceanospirillaceae</taxon>
        <taxon>Marinomonas</taxon>
    </lineage>
</organism>
<evidence type="ECO:0000313" key="4">
    <source>
        <dbReference type="Proteomes" id="UP000092544"/>
    </source>
</evidence>
<evidence type="ECO:0000256" key="1">
    <source>
        <dbReference type="ARBA" id="ARBA00008984"/>
    </source>
</evidence>
<dbReference type="Pfam" id="PF01206">
    <property type="entry name" value="TusA"/>
    <property type="match status" value="1"/>
</dbReference>
<keyword evidence="4" id="KW-1185">Reference proteome</keyword>
<dbReference type="AlphaFoldDB" id="A0A1A8TT05"/>
<dbReference type="SUPFAM" id="SSF64307">
    <property type="entry name" value="SirA-like"/>
    <property type="match status" value="1"/>
</dbReference>
<name>A0A1A8TT05_9GAMM</name>
<keyword evidence="3" id="KW-0808">Transferase</keyword>
<dbReference type="GO" id="GO:0016740">
    <property type="term" value="F:transferase activity"/>
    <property type="evidence" value="ECO:0007669"/>
    <property type="project" value="UniProtKB-KW"/>
</dbReference>
<accession>A0A1A8TT05</accession>
<protein>
    <submittedName>
        <fullName evidence="3">Sulfurtransferase TusA</fullName>
    </submittedName>
</protein>
<dbReference type="STRING" id="1792290.MSP8886_04138"/>
<dbReference type="InterPro" id="IPR001455">
    <property type="entry name" value="TusA-like"/>
</dbReference>
<gene>
    <name evidence="3" type="primary">tusA_2</name>
    <name evidence="3" type="ORF">MSP8886_04138</name>
</gene>
<dbReference type="CDD" id="cd00291">
    <property type="entry name" value="SirA_YedF_YeeD"/>
    <property type="match status" value="1"/>
</dbReference>
<reference evidence="3 4" key="1">
    <citation type="submission" date="2016-06" db="EMBL/GenBank/DDBJ databases">
        <authorList>
            <person name="Kjaerup R.B."/>
            <person name="Dalgaard T.S."/>
            <person name="Juul-Madsen H.R."/>
        </authorList>
    </citation>
    <scope>NUCLEOTIDE SEQUENCE [LARGE SCALE GENOMIC DNA]</scope>
    <source>
        <strain evidence="3 4">CECT 8886</strain>
    </source>
</reference>
<dbReference type="EMBL" id="FLOB01000018">
    <property type="protein sequence ID" value="SBS37486.1"/>
    <property type="molecule type" value="Genomic_DNA"/>
</dbReference>
<dbReference type="InterPro" id="IPR036868">
    <property type="entry name" value="TusA-like_sf"/>
</dbReference>